<dbReference type="AlphaFoldDB" id="A0A1H2TR45"/>
<evidence type="ECO:0000313" key="4">
    <source>
        <dbReference type="Proteomes" id="UP000183454"/>
    </source>
</evidence>
<evidence type="ECO:0008006" key="5">
    <source>
        <dbReference type="Google" id="ProtNLM"/>
    </source>
</evidence>
<reference evidence="3 4" key="1">
    <citation type="submission" date="2016-10" db="EMBL/GenBank/DDBJ databases">
        <authorList>
            <person name="de Groot N.N."/>
        </authorList>
    </citation>
    <scope>NUCLEOTIDE SEQUENCE [LARGE SCALE GENOMIC DNA]</scope>
    <source>
        <strain evidence="3 4">Nm110</strain>
    </source>
</reference>
<evidence type="ECO:0000256" key="2">
    <source>
        <dbReference type="SAM" id="MobiDB-lite"/>
    </source>
</evidence>
<dbReference type="Pfam" id="PF09865">
    <property type="entry name" value="DUF2092"/>
    <property type="match status" value="1"/>
</dbReference>
<sequence length="290" mass="32649">MKIKRQMKMWIALYLIVLTISVSWAQKQSPEESEDSKTSSTNSQLTESQLTEEQAAAKDILKRMAEFLAKTPKFSVNLKASFEVIQESGQKIEFGENRKVILSRPNGLRVEVEHSDGEKHLVQYDGKEITVFNPSQNVYAQAYKPGGVDEAVKFFLRDLGMRLPLAMLLTSQFPEEIERRTQALDYVEDTVIDGKPAHHLAGRTETVDYQVWIAEGAKPLPIQIVLTYKNVEGMPDYRAQFSDWNLNPQVKDTQFAFTPSKEARKIAFVAQLPKTALEGPASPAQTGGQK</sequence>
<keyword evidence="1" id="KW-0732">Signal</keyword>
<dbReference type="SUPFAM" id="SSF89392">
    <property type="entry name" value="Prokaryotic lipoproteins and lipoprotein localization factors"/>
    <property type="match status" value="1"/>
</dbReference>
<dbReference type="InterPro" id="IPR019207">
    <property type="entry name" value="DUF2092"/>
</dbReference>
<dbReference type="Proteomes" id="UP000183454">
    <property type="component" value="Unassembled WGS sequence"/>
</dbReference>
<accession>A0A1H2TR45</accession>
<gene>
    <name evidence="3" type="ORF">SAMN05421882_101229</name>
</gene>
<proteinExistence type="predicted"/>
<evidence type="ECO:0000256" key="1">
    <source>
        <dbReference type="ARBA" id="ARBA00022729"/>
    </source>
</evidence>
<feature type="compositionally biased region" description="Polar residues" evidence="2">
    <location>
        <begin position="38"/>
        <end position="50"/>
    </location>
</feature>
<dbReference type="Gene3D" id="2.50.20.10">
    <property type="entry name" value="Lipoprotein localisation LolA/LolB/LppX"/>
    <property type="match status" value="1"/>
</dbReference>
<protein>
    <recommendedName>
        <fullName evidence="5">DUF2092 domain-containing protein</fullName>
    </recommendedName>
</protein>
<dbReference type="EMBL" id="FNNH01000012">
    <property type="protein sequence ID" value="SDW46396.1"/>
    <property type="molecule type" value="Genomic_DNA"/>
</dbReference>
<dbReference type="InterPro" id="IPR029046">
    <property type="entry name" value="LolA/LolB/LppX"/>
</dbReference>
<feature type="region of interest" description="Disordered" evidence="2">
    <location>
        <begin position="30"/>
        <end position="50"/>
    </location>
</feature>
<name>A0A1H2TR45_9PROT</name>
<organism evidence="3 4">
    <name type="scientific">Nitrosomonas communis</name>
    <dbReference type="NCBI Taxonomy" id="44574"/>
    <lineage>
        <taxon>Bacteria</taxon>
        <taxon>Pseudomonadati</taxon>
        <taxon>Pseudomonadota</taxon>
        <taxon>Betaproteobacteria</taxon>
        <taxon>Nitrosomonadales</taxon>
        <taxon>Nitrosomonadaceae</taxon>
        <taxon>Nitrosomonas</taxon>
    </lineage>
</organism>
<dbReference type="RefSeq" id="WP_074666560.1">
    <property type="nucleotide sequence ID" value="NZ_FNNH01000012.1"/>
</dbReference>
<evidence type="ECO:0000313" key="3">
    <source>
        <dbReference type="EMBL" id="SDW46396.1"/>
    </source>
</evidence>